<reference evidence="1 2" key="1">
    <citation type="submission" date="2015-09" db="EMBL/GenBank/DDBJ databases">
        <title>Aphanizomenon flos-aquae WA102.</title>
        <authorList>
            <person name="Driscoll C."/>
        </authorList>
    </citation>
    <scope>NUCLEOTIDE SEQUENCE [LARGE SCALE GENOMIC DNA]</scope>
    <source>
        <strain evidence="1">WA102</strain>
    </source>
</reference>
<sequence length="74" mass="8969">MTNYIGALLLLKNHGQVVIHEIGEIRDIITELVRETEKRHVLEFHKRTELVLKRYKKYIARMIRNINSKRFSMY</sequence>
<proteinExistence type="predicted"/>
<dbReference type="Proteomes" id="UP000092093">
    <property type="component" value="Unassembled WGS sequence"/>
</dbReference>
<dbReference type="EMBL" id="LJOW01000194">
    <property type="protein sequence ID" value="OBQ39561.1"/>
    <property type="molecule type" value="Genomic_DNA"/>
</dbReference>
<name>A0A1B7WR18_APHFL</name>
<protein>
    <submittedName>
        <fullName evidence="1">Uncharacterized protein</fullName>
    </submittedName>
</protein>
<organism evidence="1 2">
    <name type="scientific">Aphanizomenon flos-aquae WA102</name>
    <dbReference type="NCBI Taxonomy" id="1710896"/>
    <lineage>
        <taxon>Bacteria</taxon>
        <taxon>Bacillati</taxon>
        <taxon>Cyanobacteriota</taxon>
        <taxon>Cyanophyceae</taxon>
        <taxon>Nostocales</taxon>
        <taxon>Aphanizomenonaceae</taxon>
        <taxon>Aphanizomenon</taxon>
    </lineage>
</organism>
<gene>
    <name evidence="1" type="ORF">AN484_23245</name>
</gene>
<dbReference type="AlphaFoldDB" id="A0A1B7WR18"/>
<evidence type="ECO:0000313" key="1">
    <source>
        <dbReference type="EMBL" id="OBQ39561.1"/>
    </source>
</evidence>
<accession>A0A1B7WR18</accession>
<comment type="caution">
    <text evidence="1">The sequence shown here is derived from an EMBL/GenBank/DDBJ whole genome shotgun (WGS) entry which is preliminary data.</text>
</comment>
<evidence type="ECO:0000313" key="2">
    <source>
        <dbReference type="Proteomes" id="UP000092093"/>
    </source>
</evidence>